<sequence length="106" mass="12206">MSLKGPIGPKLRPSIGVYRRLPVQHYEGRLLRKSYSQHLSGHKRFLFRVIFKYKNGFVERLRGQGVDGILPIRVIDCNHRNARISEYEEVSVLTLLCSVISKNQGN</sequence>
<dbReference type="EMBL" id="LACB01000090">
    <property type="protein sequence ID" value="KAJ9489225.1"/>
    <property type="molecule type" value="Genomic_DNA"/>
</dbReference>
<proteinExistence type="predicted"/>
<reference evidence="1" key="1">
    <citation type="submission" date="2015-06" db="EMBL/GenBank/DDBJ databases">
        <authorList>
            <person name="Nguyen H."/>
        </authorList>
    </citation>
    <scope>NUCLEOTIDE SEQUENCE</scope>
    <source>
        <strain evidence="1">DAOM 180753</strain>
    </source>
</reference>
<protein>
    <submittedName>
        <fullName evidence="1">Uncharacterized protein</fullName>
    </submittedName>
</protein>
<dbReference type="AlphaFoldDB" id="A0AAI9X9V8"/>
<accession>A0AAI9X9V8</accession>
<gene>
    <name evidence="1" type="ORF">VN97_g4033</name>
</gene>
<name>A0AAI9X9V8_PENTH</name>
<dbReference type="Proteomes" id="UP001227192">
    <property type="component" value="Unassembled WGS sequence"/>
</dbReference>
<organism evidence="1 2">
    <name type="scientific">Penicillium thymicola</name>
    <dbReference type="NCBI Taxonomy" id="293382"/>
    <lineage>
        <taxon>Eukaryota</taxon>
        <taxon>Fungi</taxon>
        <taxon>Dikarya</taxon>
        <taxon>Ascomycota</taxon>
        <taxon>Pezizomycotina</taxon>
        <taxon>Eurotiomycetes</taxon>
        <taxon>Eurotiomycetidae</taxon>
        <taxon>Eurotiales</taxon>
        <taxon>Aspergillaceae</taxon>
        <taxon>Penicillium</taxon>
    </lineage>
</organism>
<evidence type="ECO:0000313" key="1">
    <source>
        <dbReference type="EMBL" id="KAJ9489225.1"/>
    </source>
</evidence>
<keyword evidence="2" id="KW-1185">Reference proteome</keyword>
<comment type="caution">
    <text evidence="1">The sequence shown here is derived from an EMBL/GenBank/DDBJ whole genome shotgun (WGS) entry which is preliminary data.</text>
</comment>
<evidence type="ECO:0000313" key="2">
    <source>
        <dbReference type="Proteomes" id="UP001227192"/>
    </source>
</evidence>
<reference evidence="1" key="2">
    <citation type="journal article" date="2016" name="Fungal Biol.">
        <title>Ochratoxin A production by Penicillium thymicola.</title>
        <authorList>
            <person name="Nguyen H.D.T."/>
            <person name="McMullin D.R."/>
            <person name="Ponomareva E."/>
            <person name="Riley R."/>
            <person name="Pomraning K.R."/>
            <person name="Baker S.E."/>
            <person name="Seifert K.A."/>
        </authorList>
    </citation>
    <scope>NUCLEOTIDE SEQUENCE</scope>
    <source>
        <strain evidence="1">DAOM 180753</strain>
    </source>
</reference>